<dbReference type="AlphaFoldDB" id="A0A366J8C2"/>
<dbReference type="EMBL" id="QNSE01000007">
    <property type="protein sequence ID" value="RBP83192.1"/>
    <property type="molecule type" value="Genomic_DNA"/>
</dbReference>
<proteinExistence type="predicted"/>
<dbReference type="Proteomes" id="UP000252792">
    <property type="component" value="Unassembled WGS sequence"/>
</dbReference>
<evidence type="ECO:0000313" key="2">
    <source>
        <dbReference type="EMBL" id="RBP83192.1"/>
    </source>
</evidence>
<keyword evidence="1" id="KW-0812">Transmembrane</keyword>
<keyword evidence="3" id="KW-1185">Reference proteome</keyword>
<evidence type="ECO:0000256" key="1">
    <source>
        <dbReference type="SAM" id="Phobius"/>
    </source>
</evidence>
<feature type="transmembrane region" description="Helical" evidence="1">
    <location>
        <begin position="12"/>
        <end position="35"/>
    </location>
</feature>
<keyword evidence="1" id="KW-0472">Membrane</keyword>
<comment type="caution">
    <text evidence="2">The sequence shown here is derived from an EMBL/GenBank/DDBJ whole genome shotgun (WGS) entry which is preliminary data.</text>
</comment>
<reference evidence="2 3" key="1">
    <citation type="submission" date="2018-06" db="EMBL/GenBank/DDBJ databases">
        <title>Genomic Encyclopedia of Type Strains, Phase III (KMG-III): the genomes of soil and plant-associated and newly described type strains.</title>
        <authorList>
            <person name="Whitman W."/>
        </authorList>
    </citation>
    <scope>NUCLEOTIDE SEQUENCE [LARGE SCALE GENOMIC DNA]</scope>
    <source>
        <strain evidence="2 3">CECT 7377</strain>
    </source>
</reference>
<keyword evidence="1" id="KW-1133">Transmembrane helix</keyword>
<name>A0A366J8C2_9GAMM</name>
<evidence type="ECO:0000313" key="3">
    <source>
        <dbReference type="Proteomes" id="UP000252792"/>
    </source>
</evidence>
<gene>
    <name evidence="2" type="ORF">DFP80_107170</name>
</gene>
<sequence length="59" mass="6666">MTPENQEIFIEALNFIVLSSTVQGMLIGMFVGFAVQINVHLLCEFMTDLFEKITARKVS</sequence>
<protein>
    <submittedName>
        <fullName evidence="2">Uncharacterized protein</fullName>
    </submittedName>
</protein>
<organism evidence="2 3">
    <name type="scientific">Marinomonas rhizomae</name>
    <dbReference type="NCBI Taxonomy" id="491948"/>
    <lineage>
        <taxon>Bacteria</taxon>
        <taxon>Pseudomonadati</taxon>
        <taxon>Pseudomonadota</taxon>
        <taxon>Gammaproteobacteria</taxon>
        <taxon>Oceanospirillales</taxon>
        <taxon>Oceanospirillaceae</taxon>
        <taxon>Marinomonas</taxon>
    </lineage>
</organism>
<dbReference type="RefSeq" id="WP_113916745.1">
    <property type="nucleotide sequence ID" value="NZ_QNSE01000007.1"/>
</dbReference>
<accession>A0A366J8C2</accession>